<protein>
    <submittedName>
        <fullName evidence="1">Uncharacterized protein</fullName>
    </submittedName>
</protein>
<evidence type="ECO:0000313" key="2">
    <source>
        <dbReference type="Proteomes" id="UP001157502"/>
    </source>
</evidence>
<sequence length="377" mass="40430">MKWAVVLCALVAISECNVKISLIKGKTARETLMEKGLWEEVSKKFPYNPMAKFVQQNGDEGMTNDADMAYYGVISIGTPPQSFKVVFDTGSSNLWVPSVYCSSPACQNHAKFNPSQSSTFKWTNTPLSIQYGTGSMTGRLVYDTVTVGGLAVNQQLFGISETEAPFMTYQAADGILGLAYPSLAASGATPVFDNMVTQGLVSQNLFSVYLSSNSAEGSVVSFGEIESSYYTGQITWIPLTSETYWQIKMDSVTINGNVVACSGGCQAIIDTGTSQIVGPTSDIANMNAWVGTTSNPDGQNSVNCNNLANTPEITFTLNGNAFTLPATVYTSQSYYGCATGFGNGGTDQLWILGDVFIRHYYTIFDRAGNYIGLALAA</sequence>
<reference evidence="1" key="1">
    <citation type="submission" date="2021-05" db="EMBL/GenBank/DDBJ databases">
        <authorList>
            <person name="Pan Q."/>
            <person name="Jouanno E."/>
            <person name="Zahm M."/>
            <person name="Klopp C."/>
            <person name="Cabau C."/>
            <person name="Louis A."/>
            <person name="Berthelot C."/>
            <person name="Parey E."/>
            <person name="Roest Crollius H."/>
            <person name="Montfort J."/>
            <person name="Robinson-Rechavi M."/>
            <person name="Bouchez O."/>
            <person name="Lampietro C."/>
            <person name="Lopez Roques C."/>
            <person name="Donnadieu C."/>
            <person name="Postlethwait J."/>
            <person name="Bobe J."/>
            <person name="Dillon D."/>
            <person name="Chandos A."/>
            <person name="von Hippel F."/>
            <person name="Guiguen Y."/>
        </authorList>
    </citation>
    <scope>NUCLEOTIDE SEQUENCE</scope>
    <source>
        <strain evidence="1">YG-Jan2019</strain>
    </source>
</reference>
<proteinExistence type="predicted"/>
<accession>A0ACC2HMD4</accession>
<organism evidence="1 2">
    <name type="scientific">Dallia pectoralis</name>
    <name type="common">Alaska blackfish</name>
    <dbReference type="NCBI Taxonomy" id="75939"/>
    <lineage>
        <taxon>Eukaryota</taxon>
        <taxon>Metazoa</taxon>
        <taxon>Chordata</taxon>
        <taxon>Craniata</taxon>
        <taxon>Vertebrata</taxon>
        <taxon>Euteleostomi</taxon>
        <taxon>Actinopterygii</taxon>
        <taxon>Neopterygii</taxon>
        <taxon>Teleostei</taxon>
        <taxon>Protacanthopterygii</taxon>
        <taxon>Esociformes</taxon>
        <taxon>Umbridae</taxon>
        <taxon>Dallia</taxon>
    </lineage>
</organism>
<evidence type="ECO:0000313" key="1">
    <source>
        <dbReference type="EMBL" id="KAJ8017201.1"/>
    </source>
</evidence>
<dbReference type="Proteomes" id="UP001157502">
    <property type="component" value="Chromosome 1"/>
</dbReference>
<name>A0ACC2HMD4_DALPE</name>
<dbReference type="EMBL" id="CM055728">
    <property type="protein sequence ID" value="KAJ8017201.1"/>
    <property type="molecule type" value="Genomic_DNA"/>
</dbReference>
<keyword evidence="2" id="KW-1185">Reference proteome</keyword>
<gene>
    <name evidence="1" type="ORF">DPEC_G00015350</name>
</gene>
<comment type="caution">
    <text evidence="1">The sequence shown here is derived from an EMBL/GenBank/DDBJ whole genome shotgun (WGS) entry which is preliminary data.</text>
</comment>